<reference evidence="3 4" key="1">
    <citation type="submission" date="2016-10" db="EMBL/GenBank/DDBJ databases">
        <authorList>
            <person name="de Groot N.N."/>
        </authorList>
    </citation>
    <scope>NUCLEOTIDE SEQUENCE [LARGE SCALE GENOMIC DNA]</scope>
    <source>
        <strain evidence="3 4">CGMCC 1.9157</strain>
    </source>
</reference>
<dbReference type="RefSeq" id="WP_090068118.1">
    <property type="nucleotide sequence ID" value="NZ_FOVR01000001.1"/>
</dbReference>
<protein>
    <submittedName>
        <fullName evidence="3">Uncharacterized protein</fullName>
    </submittedName>
</protein>
<proteinExistence type="predicted"/>
<dbReference type="EMBL" id="FOVR01000001">
    <property type="protein sequence ID" value="SFN55838.1"/>
    <property type="molecule type" value="Genomic_DNA"/>
</dbReference>
<feature type="compositionally biased region" description="Polar residues" evidence="1">
    <location>
        <begin position="51"/>
        <end position="63"/>
    </location>
</feature>
<evidence type="ECO:0000256" key="1">
    <source>
        <dbReference type="SAM" id="MobiDB-lite"/>
    </source>
</evidence>
<dbReference type="AlphaFoldDB" id="A0A1I5A0B2"/>
<keyword evidence="2" id="KW-0732">Signal</keyword>
<evidence type="ECO:0000313" key="3">
    <source>
        <dbReference type="EMBL" id="SFN55838.1"/>
    </source>
</evidence>
<accession>A0A1I5A0B2</accession>
<dbReference type="Proteomes" id="UP000199236">
    <property type="component" value="Unassembled WGS sequence"/>
</dbReference>
<organism evidence="3 4">
    <name type="scientific">Cohaesibacter marisflavi</name>
    <dbReference type="NCBI Taxonomy" id="655353"/>
    <lineage>
        <taxon>Bacteria</taxon>
        <taxon>Pseudomonadati</taxon>
        <taxon>Pseudomonadota</taxon>
        <taxon>Alphaproteobacteria</taxon>
        <taxon>Hyphomicrobiales</taxon>
        <taxon>Cohaesibacteraceae</taxon>
    </lineage>
</organism>
<dbReference type="OrthoDB" id="8450151at2"/>
<name>A0A1I5A0B2_9HYPH</name>
<gene>
    <name evidence="3" type="ORF">SAMN04488056_101297</name>
</gene>
<feature type="signal peptide" evidence="2">
    <location>
        <begin position="1"/>
        <end position="29"/>
    </location>
</feature>
<evidence type="ECO:0000313" key="4">
    <source>
        <dbReference type="Proteomes" id="UP000199236"/>
    </source>
</evidence>
<evidence type="ECO:0000256" key="2">
    <source>
        <dbReference type="SAM" id="SignalP"/>
    </source>
</evidence>
<feature type="region of interest" description="Disordered" evidence="1">
    <location>
        <begin position="51"/>
        <end position="71"/>
    </location>
</feature>
<sequence length="150" mass="16555">MKSKRPLSFLIVASLSIAFVLPIIDAASAFPSGASSDSAPQGLGMLVQAASSRPSKQVTTGNAHNIRPNPKPSKCLMLAKKIGASRVWWGRHVGAKEVEDDDLFFSVGPRRVEFDDIGCFRTKKDCQNWLYWKRTEYPIFASISPCRRGL</sequence>
<keyword evidence="4" id="KW-1185">Reference proteome</keyword>
<feature type="chain" id="PRO_5011613023" evidence="2">
    <location>
        <begin position="30"/>
        <end position="150"/>
    </location>
</feature>